<keyword evidence="2" id="KW-0732">Signal</keyword>
<protein>
    <recommendedName>
        <fullName evidence="3">SMB domain-containing protein</fullName>
    </recommendedName>
</protein>
<dbReference type="Gene3D" id="4.10.410.20">
    <property type="match status" value="1"/>
</dbReference>
<evidence type="ECO:0000259" key="3">
    <source>
        <dbReference type="PROSITE" id="PS50958"/>
    </source>
</evidence>
<gene>
    <name evidence="4" type="ORF">LARSCL_LOCUS17235</name>
</gene>
<evidence type="ECO:0000313" key="4">
    <source>
        <dbReference type="EMBL" id="CAL1291697.1"/>
    </source>
</evidence>
<keyword evidence="5" id="KW-1185">Reference proteome</keyword>
<dbReference type="EMBL" id="CAXIEN010000291">
    <property type="protein sequence ID" value="CAL1291697.1"/>
    <property type="molecule type" value="Genomic_DNA"/>
</dbReference>
<name>A0AAV2B6F5_9ARAC</name>
<comment type="caution">
    <text evidence="4">The sequence shown here is derived from an EMBL/GenBank/DDBJ whole genome shotgun (WGS) entry which is preliminary data.</text>
</comment>
<proteinExistence type="predicted"/>
<evidence type="ECO:0000256" key="1">
    <source>
        <dbReference type="ARBA" id="ARBA00023157"/>
    </source>
</evidence>
<keyword evidence="1" id="KW-1015">Disulfide bond</keyword>
<dbReference type="PANTHER" id="PTHR45902:SF4">
    <property type="entry name" value="G-PROTEIN COUPLED RECEPTORS FAMILY 2 PROFILE 2 DOMAIN-CONTAINING PROTEIN"/>
    <property type="match status" value="1"/>
</dbReference>
<feature type="signal peptide" evidence="2">
    <location>
        <begin position="1"/>
        <end position="27"/>
    </location>
</feature>
<evidence type="ECO:0000313" key="5">
    <source>
        <dbReference type="Proteomes" id="UP001497382"/>
    </source>
</evidence>
<accession>A0AAV2B6F5</accession>
<dbReference type="InterPro" id="IPR053231">
    <property type="entry name" value="GPCR_LN-TM7"/>
</dbReference>
<feature type="domain" description="SMB" evidence="3">
    <location>
        <begin position="28"/>
        <end position="71"/>
    </location>
</feature>
<reference evidence="4 5" key="1">
    <citation type="submission" date="2024-04" db="EMBL/GenBank/DDBJ databases">
        <authorList>
            <person name="Rising A."/>
            <person name="Reimegard J."/>
            <person name="Sonavane S."/>
            <person name="Akerstrom W."/>
            <person name="Nylinder S."/>
            <person name="Hedman E."/>
            <person name="Kallberg Y."/>
        </authorList>
    </citation>
    <scope>NUCLEOTIDE SEQUENCE [LARGE SCALE GENOMIC DNA]</scope>
</reference>
<dbReference type="PROSITE" id="PS50958">
    <property type="entry name" value="SMB_2"/>
    <property type="match status" value="1"/>
</dbReference>
<evidence type="ECO:0000256" key="2">
    <source>
        <dbReference type="SAM" id="SignalP"/>
    </source>
</evidence>
<sequence>MSSKSTNMQLKSTCLLWALTLWSLVTSEDSFCGNKCFGQGIVTSRSCYCDSACEFYNDCCSDSEYLQTNSTKTTKSFVCKRKALMVNSCVKEWTGPDFIENSCKSDTINDVDPVGNTPVTSETTGVTYSNYYCAICNGDAEKLIVWNLKLSCPHLSADSPIKKDDAFKYIFYNHPTNEWGYVLRDDTTKKMSFHGCAISNDIPDIHELKVRPCVSEEVKTCATTWKKDLINEMCANGYTDPVYSNGTKYKNFYCAICNRVDQSEISCGQAIGPRTSQKPEAEDKNNFSFSLLLDINFAEGNLVGKRIAEVTCVKGEIFDPFARRCRNIVCGIPGYVLQNGLCVADPEPPL</sequence>
<dbReference type="InterPro" id="IPR001212">
    <property type="entry name" value="Somatomedin_B_dom"/>
</dbReference>
<organism evidence="4 5">
    <name type="scientific">Larinioides sclopetarius</name>
    <dbReference type="NCBI Taxonomy" id="280406"/>
    <lineage>
        <taxon>Eukaryota</taxon>
        <taxon>Metazoa</taxon>
        <taxon>Ecdysozoa</taxon>
        <taxon>Arthropoda</taxon>
        <taxon>Chelicerata</taxon>
        <taxon>Arachnida</taxon>
        <taxon>Araneae</taxon>
        <taxon>Araneomorphae</taxon>
        <taxon>Entelegynae</taxon>
        <taxon>Araneoidea</taxon>
        <taxon>Araneidae</taxon>
        <taxon>Larinioides</taxon>
    </lineage>
</organism>
<dbReference type="AlphaFoldDB" id="A0AAV2B6F5"/>
<dbReference type="PANTHER" id="PTHR45902">
    <property type="entry name" value="LATROPHILIN RECEPTOR-LIKE PROTEIN A"/>
    <property type="match status" value="1"/>
</dbReference>
<feature type="chain" id="PRO_5043976730" description="SMB domain-containing protein" evidence="2">
    <location>
        <begin position="28"/>
        <end position="350"/>
    </location>
</feature>
<dbReference type="Proteomes" id="UP001497382">
    <property type="component" value="Unassembled WGS sequence"/>
</dbReference>